<reference evidence="1" key="1">
    <citation type="journal article" date="2020" name="mSystems">
        <title>Genome- and Community-Level Interaction Insights into Carbon Utilization and Element Cycling Functions of Hydrothermarchaeota in Hydrothermal Sediment.</title>
        <authorList>
            <person name="Zhou Z."/>
            <person name="Liu Y."/>
            <person name="Xu W."/>
            <person name="Pan J."/>
            <person name="Luo Z.H."/>
            <person name="Li M."/>
        </authorList>
    </citation>
    <scope>NUCLEOTIDE SEQUENCE [LARGE SCALE GENOMIC DNA]</scope>
    <source>
        <strain evidence="1">SpSt-1071</strain>
    </source>
</reference>
<gene>
    <name evidence="1" type="ORF">ENM28_03435</name>
</gene>
<organism evidence="1">
    <name type="scientific">Thermus caliditerrae</name>
    <dbReference type="NCBI Taxonomy" id="1330700"/>
    <lineage>
        <taxon>Bacteria</taxon>
        <taxon>Thermotogati</taxon>
        <taxon>Deinococcota</taxon>
        <taxon>Deinococci</taxon>
        <taxon>Thermales</taxon>
        <taxon>Thermaceae</taxon>
        <taxon>Thermus</taxon>
    </lineage>
</organism>
<dbReference type="AlphaFoldDB" id="A0A7C5RE91"/>
<dbReference type="EMBL" id="DRXE01000130">
    <property type="protein sequence ID" value="HHM67762.1"/>
    <property type="molecule type" value="Genomic_DNA"/>
</dbReference>
<evidence type="ECO:0000313" key="1">
    <source>
        <dbReference type="EMBL" id="HHM67762.1"/>
    </source>
</evidence>
<name>A0A7C5RE91_9DEIN</name>
<sequence>MAFAGETELQDVYRLVNTIEDLERQAGIQHVRVRSMAKGKEEEALARLEALGYEVRIYPDIGPRDGEVGWIAVAFYEGHGVAYGFGQTREDALRDLVGEVGA</sequence>
<proteinExistence type="predicted"/>
<accession>A0A7C5RE91</accession>
<comment type="caution">
    <text evidence="1">The sequence shown here is derived from an EMBL/GenBank/DDBJ whole genome shotgun (WGS) entry which is preliminary data.</text>
</comment>
<protein>
    <submittedName>
        <fullName evidence="1">Uncharacterized protein</fullName>
    </submittedName>
</protein>